<feature type="compositionally biased region" description="Polar residues" evidence="1">
    <location>
        <begin position="1"/>
        <end position="19"/>
    </location>
</feature>
<proteinExistence type="predicted"/>
<dbReference type="SUPFAM" id="SSF88946">
    <property type="entry name" value="Sigma2 domain of RNA polymerase sigma factors"/>
    <property type="match status" value="1"/>
</dbReference>
<feature type="domain" description="RNA polymerase sigma factor 70 region 4 type 2" evidence="3">
    <location>
        <begin position="128"/>
        <end position="175"/>
    </location>
</feature>
<dbReference type="GO" id="GO:0006352">
    <property type="term" value="P:DNA-templated transcription initiation"/>
    <property type="evidence" value="ECO:0007669"/>
    <property type="project" value="InterPro"/>
</dbReference>
<name>A0A853H0M7_9BURK</name>
<dbReference type="OrthoDB" id="3211555at2"/>
<dbReference type="InterPro" id="IPR013249">
    <property type="entry name" value="RNA_pol_sigma70_r4_t2"/>
</dbReference>
<sequence length="288" mass="33334">MKHESLSQVADHQSQQTEGGNEHTFIRLGRRLQRIAYRMLGSVAEAEDIVQETWLRWNAAAGQEIENEEAWLVSVTTRLSVDRLRVIKTQREHHSELWLSELQMTESPATPQEINERADDVSMAYLILLEQLAPEARAAFLMHEIFEIDYDQIAQILHKTREACRQLVSRAKVQLRGERSHFFVPQEIHHRLLKIFVQALERADLAEISALLAEELVLMGNSDQQSTCFLKQDEQSPAYVLSHMMSDPPHDNLFLSAREGLKPFRQRRRSRSIVYDTPSTHLTTPDEF</sequence>
<dbReference type="GO" id="GO:0003677">
    <property type="term" value="F:DNA binding"/>
    <property type="evidence" value="ECO:0007669"/>
    <property type="project" value="InterPro"/>
</dbReference>
<dbReference type="InterPro" id="IPR007627">
    <property type="entry name" value="RNA_pol_sigma70_r2"/>
</dbReference>
<dbReference type="GO" id="GO:0016987">
    <property type="term" value="F:sigma factor activity"/>
    <property type="evidence" value="ECO:0007669"/>
    <property type="project" value="InterPro"/>
</dbReference>
<evidence type="ECO:0000256" key="1">
    <source>
        <dbReference type="SAM" id="MobiDB-lite"/>
    </source>
</evidence>
<dbReference type="InterPro" id="IPR013325">
    <property type="entry name" value="RNA_pol_sigma_r2"/>
</dbReference>
<accession>A0A853H0M7</accession>
<dbReference type="SUPFAM" id="SSF88659">
    <property type="entry name" value="Sigma3 and sigma4 domains of RNA polymerase sigma factors"/>
    <property type="match status" value="1"/>
</dbReference>
<dbReference type="PANTHER" id="PTHR30173:SF36">
    <property type="entry name" value="ECF RNA POLYMERASE SIGMA FACTOR SIGJ"/>
    <property type="match status" value="1"/>
</dbReference>
<reference evidence="4 5" key="1">
    <citation type="submission" date="2020-07" db="EMBL/GenBank/DDBJ databases">
        <title>Taxonomic revisions and descriptions of new bacterial species based on genomic comparisons in the high-G+C-content subgroup of the family Alcaligenaceae.</title>
        <authorList>
            <person name="Szabo A."/>
            <person name="Felfoldi T."/>
        </authorList>
    </citation>
    <scope>NUCLEOTIDE SEQUENCE [LARGE SCALE GENOMIC DNA]</scope>
    <source>
        <strain evidence="4 5">DSM 25667</strain>
    </source>
</reference>
<dbReference type="PANTHER" id="PTHR30173">
    <property type="entry name" value="SIGMA 19 FACTOR"/>
    <property type="match status" value="1"/>
</dbReference>
<dbReference type="EMBL" id="JACCEV010000001">
    <property type="protein sequence ID" value="NYT85279.1"/>
    <property type="molecule type" value="Genomic_DNA"/>
</dbReference>
<dbReference type="Gene3D" id="1.10.10.10">
    <property type="entry name" value="Winged helix-like DNA-binding domain superfamily/Winged helix DNA-binding domain"/>
    <property type="match status" value="1"/>
</dbReference>
<dbReference type="RefSeq" id="WP_130037072.1">
    <property type="nucleotide sequence ID" value="NZ_JACCEV010000001.1"/>
</dbReference>
<comment type="caution">
    <text evidence="4">The sequence shown here is derived from an EMBL/GenBank/DDBJ whole genome shotgun (WGS) entry which is preliminary data.</text>
</comment>
<dbReference type="InterPro" id="IPR013324">
    <property type="entry name" value="RNA_pol_sigma_r3/r4-like"/>
</dbReference>
<dbReference type="InterPro" id="IPR014284">
    <property type="entry name" value="RNA_pol_sigma-70_dom"/>
</dbReference>
<evidence type="ECO:0000313" key="5">
    <source>
        <dbReference type="Proteomes" id="UP000554144"/>
    </source>
</evidence>
<gene>
    <name evidence="4" type="ORF">H0A62_06650</name>
</gene>
<protein>
    <submittedName>
        <fullName evidence="4">Sigma-70 family RNA polymerase sigma factor</fullName>
    </submittedName>
</protein>
<dbReference type="Gene3D" id="1.10.1740.10">
    <property type="match status" value="1"/>
</dbReference>
<dbReference type="Proteomes" id="UP000554144">
    <property type="component" value="Unassembled WGS sequence"/>
</dbReference>
<dbReference type="InterPro" id="IPR052704">
    <property type="entry name" value="ECF_Sigma-70_Domain"/>
</dbReference>
<evidence type="ECO:0000259" key="3">
    <source>
        <dbReference type="Pfam" id="PF08281"/>
    </source>
</evidence>
<dbReference type="AlphaFoldDB" id="A0A853H0M7"/>
<dbReference type="Pfam" id="PF04542">
    <property type="entry name" value="Sigma70_r2"/>
    <property type="match status" value="1"/>
</dbReference>
<feature type="region of interest" description="Disordered" evidence="1">
    <location>
        <begin position="1"/>
        <end position="22"/>
    </location>
</feature>
<dbReference type="Pfam" id="PF08281">
    <property type="entry name" value="Sigma70_r4_2"/>
    <property type="match status" value="1"/>
</dbReference>
<keyword evidence="5" id="KW-1185">Reference proteome</keyword>
<evidence type="ECO:0000259" key="2">
    <source>
        <dbReference type="Pfam" id="PF04542"/>
    </source>
</evidence>
<organism evidence="4 5">
    <name type="scientific">Pollutimonas harenae</name>
    <dbReference type="NCBI Taxonomy" id="657015"/>
    <lineage>
        <taxon>Bacteria</taxon>
        <taxon>Pseudomonadati</taxon>
        <taxon>Pseudomonadota</taxon>
        <taxon>Betaproteobacteria</taxon>
        <taxon>Burkholderiales</taxon>
        <taxon>Alcaligenaceae</taxon>
        <taxon>Pollutimonas</taxon>
    </lineage>
</organism>
<evidence type="ECO:0000313" key="4">
    <source>
        <dbReference type="EMBL" id="NYT85279.1"/>
    </source>
</evidence>
<dbReference type="NCBIfam" id="TIGR02937">
    <property type="entry name" value="sigma70-ECF"/>
    <property type="match status" value="1"/>
</dbReference>
<feature type="domain" description="RNA polymerase sigma-70 region 2" evidence="2">
    <location>
        <begin position="27"/>
        <end position="85"/>
    </location>
</feature>
<dbReference type="InterPro" id="IPR036388">
    <property type="entry name" value="WH-like_DNA-bd_sf"/>
</dbReference>